<dbReference type="KEGG" id="psoj:PHYSODRAFT_327654"/>
<evidence type="ECO:0000313" key="1">
    <source>
        <dbReference type="EMBL" id="EGZ19386.1"/>
    </source>
</evidence>
<accession>G4Z3L4</accession>
<protein>
    <submittedName>
        <fullName evidence="1">Uncharacterized protein</fullName>
    </submittedName>
</protein>
<dbReference type="InParanoid" id="G4Z3L4"/>
<dbReference type="RefSeq" id="XP_009522103.1">
    <property type="nucleotide sequence ID" value="XM_009523808.1"/>
</dbReference>
<keyword evidence="2" id="KW-1185">Reference proteome</keyword>
<proteinExistence type="predicted"/>
<dbReference type="InterPro" id="IPR009003">
    <property type="entry name" value="Peptidase_S1_PA"/>
</dbReference>
<dbReference type="Proteomes" id="UP000002640">
    <property type="component" value="Unassembled WGS sequence"/>
</dbReference>
<dbReference type="SUPFAM" id="SSF50494">
    <property type="entry name" value="Trypsin-like serine proteases"/>
    <property type="match status" value="1"/>
</dbReference>
<name>G4Z3L4_PHYSP</name>
<reference evidence="1 2" key="1">
    <citation type="journal article" date="2006" name="Science">
        <title>Phytophthora genome sequences uncover evolutionary origins and mechanisms of pathogenesis.</title>
        <authorList>
            <person name="Tyler B.M."/>
            <person name="Tripathy S."/>
            <person name="Zhang X."/>
            <person name="Dehal P."/>
            <person name="Jiang R.H."/>
            <person name="Aerts A."/>
            <person name="Arredondo F.D."/>
            <person name="Baxter L."/>
            <person name="Bensasson D."/>
            <person name="Beynon J.L."/>
            <person name="Chapman J."/>
            <person name="Damasceno C.M."/>
            <person name="Dorrance A.E."/>
            <person name="Dou D."/>
            <person name="Dickerman A.W."/>
            <person name="Dubchak I.L."/>
            <person name="Garbelotto M."/>
            <person name="Gijzen M."/>
            <person name="Gordon S.G."/>
            <person name="Govers F."/>
            <person name="Grunwald N.J."/>
            <person name="Huang W."/>
            <person name="Ivors K.L."/>
            <person name="Jones R.W."/>
            <person name="Kamoun S."/>
            <person name="Krampis K."/>
            <person name="Lamour K.H."/>
            <person name="Lee M.K."/>
            <person name="McDonald W.H."/>
            <person name="Medina M."/>
            <person name="Meijer H.J."/>
            <person name="Nordberg E.K."/>
            <person name="Maclean D.J."/>
            <person name="Ospina-Giraldo M.D."/>
            <person name="Morris P.F."/>
            <person name="Phuntumart V."/>
            <person name="Putnam N.H."/>
            <person name="Rash S."/>
            <person name="Rose J.K."/>
            <person name="Sakihama Y."/>
            <person name="Salamov A.A."/>
            <person name="Savidor A."/>
            <person name="Scheuring C.F."/>
            <person name="Smith B.M."/>
            <person name="Sobral B.W."/>
            <person name="Terry A."/>
            <person name="Torto-Alalibo T.A."/>
            <person name="Win J."/>
            <person name="Xu Z."/>
            <person name="Zhang H."/>
            <person name="Grigoriev I.V."/>
            <person name="Rokhsar D.S."/>
            <person name="Boore J.L."/>
        </authorList>
    </citation>
    <scope>NUCLEOTIDE SEQUENCE [LARGE SCALE GENOMIC DNA]</scope>
    <source>
        <strain evidence="1 2">P6497</strain>
    </source>
</reference>
<sequence>MSRSPWAEVLASIHGGTTTWKEEASPPVDDECLITFGARLCAPGGSGFNLCGPPKLKAIPPLPIDLLTATVRRCRARSGWLADWPAAAGVQQTTASTGLRTEWAELTRVVSGLTQNPSYALVNRVVDFACHCLVKIDFVDGSGHATGFLISLDGFVLTYAKDFEERDLTLLKLQGLTDAPYLQPVDTLQCADSVALIGFGLHAEDEPPTPIVTTSWVSNGVVPVDADWITIGTYHNYEEEPKPTMRSGGPVMGLSEENFVGVMTSGKGCKMVAEGLGGFCPVTAKSAIWGEIENEMQRCREKQVYYRRSRKKMVQLYCAIVNVAAGPFPVEIDENEIAENLKKEKLGQVHTEDQNGHVHVLVELSNLTEYNVPQGCFLMSRDETARFHGTLAHRPACSPMVPVHSVSKTALKTILEGDPKAVDEVAGEIRKNKSLKFRSADDLVRHFSETKGVKVTVDAQFAQFAR</sequence>
<dbReference type="EMBL" id="JH159153">
    <property type="protein sequence ID" value="EGZ19386.1"/>
    <property type="molecule type" value="Genomic_DNA"/>
</dbReference>
<dbReference type="GeneID" id="20645642"/>
<organism evidence="1 2">
    <name type="scientific">Phytophthora sojae (strain P6497)</name>
    <name type="common">Soybean stem and root rot agent</name>
    <name type="synonym">Phytophthora megasperma f. sp. glycines</name>
    <dbReference type="NCBI Taxonomy" id="1094619"/>
    <lineage>
        <taxon>Eukaryota</taxon>
        <taxon>Sar</taxon>
        <taxon>Stramenopiles</taxon>
        <taxon>Oomycota</taxon>
        <taxon>Peronosporomycetes</taxon>
        <taxon>Peronosporales</taxon>
        <taxon>Peronosporaceae</taxon>
        <taxon>Phytophthora</taxon>
    </lineage>
</organism>
<gene>
    <name evidence="1" type="ORF">PHYSODRAFT_327654</name>
</gene>
<dbReference type="AlphaFoldDB" id="G4Z3L4"/>
<evidence type="ECO:0000313" key="2">
    <source>
        <dbReference type="Proteomes" id="UP000002640"/>
    </source>
</evidence>